<evidence type="ECO:0000313" key="5">
    <source>
        <dbReference type="EMBL" id="MBM3094025.1"/>
    </source>
</evidence>
<name>A0AAW4FRT6_9HYPH</name>
<keyword evidence="3 5" id="KW-0808">Transferase</keyword>
<evidence type="ECO:0000256" key="4">
    <source>
        <dbReference type="RuleBase" id="RU362030"/>
    </source>
</evidence>
<dbReference type="PANTHER" id="PTHR43619:SF2">
    <property type="entry name" value="S-ADENOSYL-L-METHIONINE-DEPENDENT METHYLTRANSFERASES SUPERFAMILY PROTEIN"/>
    <property type="match status" value="1"/>
</dbReference>
<keyword evidence="2 4" id="KW-0489">Methyltransferase</keyword>
<evidence type="ECO:0000313" key="6">
    <source>
        <dbReference type="Proteomes" id="UP000744980"/>
    </source>
</evidence>
<gene>
    <name evidence="5" type="ORF">GFB56_25060</name>
</gene>
<keyword evidence="4" id="KW-0949">S-adenosyl-L-methionine</keyword>
<keyword evidence="6" id="KW-1185">Reference proteome</keyword>
<dbReference type="PANTHER" id="PTHR43619">
    <property type="entry name" value="S-ADENOSYL-L-METHIONINE-DEPENDENT METHYLTRANSFERASE YKTD-RELATED"/>
    <property type="match status" value="1"/>
</dbReference>
<dbReference type="AlphaFoldDB" id="A0AAW4FRT6"/>
<protein>
    <recommendedName>
        <fullName evidence="4">S-adenosyl-L-methionine-dependent methyltransferase</fullName>
        <ecNumber evidence="4">2.1.1.-</ecNumber>
    </recommendedName>
</protein>
<dbReference type="EC" id="2.1.1.-" evidence="4"/>
<proteinExistence type="inferred from homology"/>
<organism evidence="5 6">
    <name type="scientific">Ensifer canadensis</name>
    <dbReference type="NCBI Taxonomy" id="555315"/>
    <lineage>
        <taxon>Bacteria</taxon>
        <taxon>Pseudomonadati</taxon>
        <taxon>Pseudomonadota</taxon>
        <taxon>Alphaproteobacteria</taxon>
        <taxon>Hyphomicrobiales</taxon>
        <taxon>Rhizobiaceae</taxon>
        <taxon>Sinorhizobium/Ensifer group</taxon>
        <taxon>Ensifer</taxon>
    </lineage>
</organism>
<dbReference type="GO" id="GO:0032259">
    <property type="term" value="P:methylation"/>
    <property type="evidence" value="ECO:0007669"/>
    <property type="project" value="UniProtKB-KW"/>
</dbReference>
<sequence>MPSNFKNILHGGEPSRTALSTASLRAVHQLLDEPIVLSDPIALRILGPETEAALRRDPFSMNDPLSRGSRAILVARSRFAEDELARAVAQGIRQYVVLGAGLDTFAYRNPHVETGVRVFEVDHESTQQWKRQCLETAGIALPDSVTFVPVDFEHDTLAERLAVAGFHADQPACFCWMGVTVYLTPQAVLDTLSFVASQPVGSSITFDYRVPASHLGPVERFVVDLAEKEIAALGEPWLSSFEPEHLQQQLRELGFRHVEDPGPEAINSRYLSRRKDGLQSGSLWRCVCARV</sequence>
<dbReference type="GO" id="GO:0008168">
    <property type="term" value="F:methyltransferase activity"/>
    <property type="evidence" value="ECO:0007669"/>
    <property type="project" value="UniProtKB-UniRule"/>
</dbReference>
<dbReference type="NCBIfam" id="TIGR00027">
    <property type="entry name" value="mthyl_TIGR00027"/>
    <property type="match status" value="1"/>
</dbReference>
<dbReference type="InterPro" id="IPR011610">
    <property type="entry name" value="SAM_mthyl_Trfase_ML2640-like"/>
</dbReference>
<dbReference type="EMBL" id="WXFA01000021">
    <property type="protein sequence ID" value="MBM3094025.1"/>
    <property type="molecule type" value="Genomic_DNA"/>
</dbReference>
<dbReference type="Proteomes" id="UP000744980">
    <property type="component" value="Unassembled WGS sequence"/>
</dbReference>
<evidence type="ECO:0000256" key="2">
    <source>
        <dbReference type="ARBA" id="ARBA00022603"/>
    </source>
</evidence>
<accession>A0AAW4FRT6</accession>
<dbReference type="Gene3D" id="3.40.50.150">
    <property type="entry name" value="Vaccinia Virus protein VP39"/>
    <property type="match status" value="1"/>
</dbReference>
<comment type="function">
    <text evidence="4">Exhibits S-adenosyl-L-methionine-dependent methyltransferase activity.</text>
</comment>
<evidence type="ECO:0000256" key="3">
    <source>
        <dbReference type="ARBA" id="ARBA00022679"/>
    </source>
</evidence>
<reference evidence="5 6" key="1">
    <citation type="submission" date="2020-01" db="EMBL/GenBank/DDBJ databases">
        <title>Draft genome assembly of Ensifer adhaerens T173.</title>
        <authorList>
            <person name="Craig J.E."/>
            <person name="Stinchcombe J.R."/>
        </authorList>
    </citation>
    <scope>NUCLEOTIDE SEQUENCE [LARGE SCALE GENOMIC DNA]</scope>
    <source>
        <strain evidence="5 6">T173</strain>
    </source>
</reference>
<dbReference type="InterPro" id="IPR007213">
    <property type="entry name" value="Ppm1/Ppm2/Tcmp"/>
</dbReference>
<dbReference type="InterPro" id="IPR029063">
    <property type="entry name" value="SAM-dependent_MTases_sf"/>
</dbReference>
<dbReference type="SUPFAM" id="SSF53335">
    <property type="entry name" value="S-adenosyl-L-methionine-dependent methyltransferases"/>
    <property type="match status" value="1"/>
</dbReference>
<dbReference type="Pfam" id="PF04072">
    <property type="entry name" value="LCM"/>
    <property type="match status" value="1"/>
</dbReference>
<evidence type="ECO:0000256" key="1">
    <source>
        <dbReference type="ARBA" id="ARBA00008138"/>
    </source>
</evidence>
<comment type="similarity">
    <text evidence="1 4">Belongs to the UPF0677 family.</text>
</comment>
<comment type="caution">
    <text evidence="5">The sequence shown here is derived from an EMBL/GenBank/DDBJ whole genome shotgun (WGS) entry which is preliminary data.</text>
</comment>